<keyword evidence="2" id="KW-0511">Multifunctional enzyme</keyword>
<organism evidence="4 5">
    <name type="scientific">Streptomyces flavofungini</name>
    <dbReference type="NCBI Taxonomy" id="68200"/>
    <lineage>
        <taxon>Bacteria</taxon>
        <taxon>Bacillati</taxon>
        <taxon>Actinomycetota</taxon>
        <taxon>Actinomycetes</taxon>
        <taxon>Kitasatosporales</taxon>
        <taxon>Streptomycetaceae</taxon>
        <taxon>Streptomyces</taxon>
    </lineage>
</organism>
<dbReference type="CDD" id="cd08956">
    <property type="entry name" value="KR_3_FAS_SDR_x"/>
    <property type="match status" value="1"/>
</dbReference>
<evidence type="ECO:0000256" key="1">
    <source>
        <dbReference type="ARBA" id="ARBA00022679"/>
    </source>
</evidence>
<evidence type="ECO:0000259" key="3">
    <source>
        <dbReference type="SMART" id="SM00822"/>
    </source>
</evidence>
<evidence type="ECO:0000256" key="2">
    <source>
        <dbReference type="ARBA" id="ARBA00023268"/>
    </source>
</evidence>
<comment type="caution">
    <text evidence="4">The sequence shown here is derived from an EMBL/GenBank/DDBJ whole genome shotgun (WGS) entry which is preliminary data.</text>
</comment>
<reference evidence="4 5" key="1">
    <citation type="submission" date="2020-12" db="EMBL/GenBank/DDBJ databases">
        <title>Streptomyces typhae sp. nov., a novel endophytic actinomycete isolated from the root of cattail pollen (Typha angustifolia L.).</title>
        <authorList>
            <person name="Peng C."/>
            <person name="Liu C."/>
        </authorList>
    </citation>
    <scope>NUCLEOTIDE SEQUENCE [LARGE SCALE GENOMIC DNA]</scope>
    <source>
        <strain evidence="4 5">JCM 4753</strain>
    </source>
</reference>
<accession>A0ABS0XJD0</accession>
<feature type="non-terminal residue" evidence="4">
    <location>
        <position position="1"/>
    </location>
</feature>
<dbReference type="PANTHER" id="PTHR43775:SF51">
    <property type="entry name" value="INACTIVE PHENOLPHTHIOCEROL SYNTHESIS POLYKETIDE SYNTHASE TYPE I PKS1-RELATED"/>
    <property type="match status" value="1"/>
</dbReference>
<keyword evidence="1" id="KW-0808">Transferase</keyword>
<evidence type="ECO:0000313" key="4">
    <source>
        <dbReference type="EMBL" id="MBJ3813341.1"/>
    </source>
</evidence>
<dbReference type="Pfam" id="PF13602">
    <property type="entry name" value="ADH_zinc_N_2"/>
    <property type="match status" value="1"/>
</dbReference>
<dbReference type="SUPFAM" id="SSF51735">
    <property type="entry name" value="NAD(P)-binding Rossmann-fold domains"/>
    <property type="match status" value="1"/>
</dbReference>
<dbReference type="Pfam" id="PF08659">
    <property type="entry name" value="KR"/>
    <property type="match status" value="1"/>
</dbReference>
<dbReference type="InterPro" id="IPR036291">
    <property type="entry name" value="NAD(P)-bd_dom_sf"/>
</dbReference>
<dbReference type="EMBL" id="JAEKOZ010000086">
    <property type="protein sequence ID" value="MBJ3813341.1"/>
    <property type="molecule type" value="Genomic_DNA"/>
</dbReference>
<dbReference type="RefSeq" id="WP_198898107.1">
    <property type="nucleotide sequence ID" value="NZ_JAEKOZ010000086.1"/>
</dbReference>
<feature type="non-terminal residue" evidence="4">
    <location>
        <position position="282"/>
    </location>
</feature>
<gene>
    <name evidence="4" type="ORF">JGB26_40960</name>
</gene>
<dbReference type="PANTHER" id="PTHR43775">
    <property type="entry name" value="FATTY ACID SYNTHASE"/>
    <property type="match status" value="1"/>
</dbReference>
<dbReference type="InterPro" id="IPR050091">
    <property type="entry name" value="PKS_NRPS_Biosynth_Enz"/>
</dbReference>
<dbReference type="SMART" id="SM00822">
    <property type="entry name" value="PKS_KR"/>
    <property type="match status" value="1"/>
</dbReference>
<evidence type="ECO:0000313" key="5">
    <source>
        <dbReference type="Proteomes" id="UP000634780"/>
    </source>
</evidence>
<dbReference type="InterPro" id="IPR057326">
    <property type="entry name" value="KR_dom"/>
</dbReference>
<dbReference type="Gene3D" id="3.40.50.720">
    <property type="entry name" value="NAD(P)-binding Rossmann-like Domain"/>
    <property type="match status" value="1"/>
</dbReference>
<keyword evidence="5" id="KW-1185">Reference proteome</keyword>
<feature type="domain" description="Ketoreductase" evidence="3">
    <location>
        <begin position="56"/>
        <end position="234"/>
    </location>
</feature>
<dbReference type="Proteomes" id="UP000634780">
    <property type="component" value="Unassembled WGS sequence"/>
</dbReference>
<dbReference type="InterPro" id="IPR013968">
    <property type="entry name" value="PKS_KR"/>
</dbReference>
<name>A0ABS0XJD0_9ACTN</name>
<protein>
    <submittedName>
        <fullName evidence="4">SDR family NAD(P)-dependent oxidoreductase</fullName>
    </submittedName>
</protein>
<proteinExistence type="predicted"/>
<sequence>EMLAEVLELFGQGVLTPLPVRAWDVRRAPEAFRYLSQARHVGKVVLTLPPVFDARGTVLVTGALGGLGRVVARHLAERHGVRDLLLVSRRGEDTPGAGEVRAELEELGAAVTIAACDVADRAALAQVIDSVRDDLGAVVHVAGVVDDGVLASLTPERLDTVLRPKVDAAVNLHELTAGLDLSAFVLFSSAAGVLGSAGQANYAAANAFLDALAQHRRAQGLPATSLAWGLWADQGGMAGALADEDIDRMNRAGVAALSADEGLALLDASLAEPDGALVPMKL</sequence>